<gene>
    <name evidence="1" type="ORF">PEVE_00009445</name>
</gene>
<reference evidence="1 2" key="1">
    <citation type="submission" date="2022-05" db="EMBL/GenBank/DDBJ databases">
        <authorList>
            <consortium name="Genoscope - CEA"/>
            <person name="William W."/>
        </authorList>
    </citation>
    <scope>NUCLEOTIDE SEQUENCE [LARGE SCALE GENOMIC DNA]</scope>
</reference>
<organism evidence="1 2">
    <name type="scientific">Porites evermanni</name>
    <dbReference type="NCBI Taxonomy" id="104178"/>
    <lineage>
        <taxon>Eukaryota</taxon>
        <taxon>Metazoa</taxon>
        <taxon>Cnidaria</taxon>
        <taxon>Anthozoa</taxon>
        <taxon>Hexacorallia</taxon>
        <taxon>Scleractinia</taxon>
        <taxon>Fungiina</taxon>
        <taxon>Poritidae</taxon>
        <taxon>Porites</taxon>
    </lineage>
</organism>
<protein>
    <submittedName>
        <fullName evidence="1">Uncharacterized protein</fullName>
    </submittedName>
</protein>
<sequence length="108" mass="12188">MLEAQEMLADLDTIVEDVRQDKHQILYKVVGCYRDKQLDPRPIPKLLADLTGEIDWRDLSKVKRKCAKLASDQGYTYFGLQSFGQCRSGNDAASSTRGMAFQMATKVV</sequence>
<name>A0ABN8R9S9_9CNID</name>
<dbReference type="EMBL" id="CALNXI010001653">
    <property type="protein sequence ID" value="CAH3174214.1"/>
    <property type="molecule type" value="Genomic_DNA"/>
</dbReference>
<accession>A0ABN8R9S9</accession>
<keyword evidence="2" id="KW-1185">Reference proteome</keyword>
<dbReference type="Proteomes" id="UP001159427">
    <property type="component" value="Unassembled WGS sequence"/>
</dbReference>
<proteinExistence type="predicted"/>
<evidence type="ECO:0000313" key="2">
    <source>
        <dbReference type="Proteomes" id="UP001159427"/>
    </source>
</evidence>
<comment type="caution">
    <text evidence="1">The sequence shown here is derived from an EMBL/GenBank/DDBJ whole genome shotgun (WGS) entry which is preliminary data.</text>
</comment>
<evidence type="ECO:0000313" key="1">
    <source>
        <dbReference type="EMBL" id="CAH3174214.1"/>
    </source>
</evidence>